<protein>
    <recommendedName>
        <fullName evidence="3">C2 domain-containing protein</fullName>
    </recommendedName>
</protein>
<evidence type="ECO:0008006" key="3">
    <source>
        <dbReference type="Google" id="ProtNLM"/>
    </source>
</evidence>
<accession>A0A7J6VMU3</accession>
<evidence type="ECO:0000313" key="2">
    <source>
        <dbReference type="Proteomes" id="UP000554482"/>
    </source>
</evidence>
<proteinExistence type="predicted"/>
<dbReference type="PANTHER" id="PTHR38365:SF1">
    <property type="entry name" value="C2 DOMAIN-CONTAINING PROTEIN"/>
    <property type="match status" value="1"/>
</dbReference>
<dbReference type="SUPFAM" id="SSF49562">
    <property type="entry name" value="C2 domain (Calcium/lipid-binding domain, CaLB)"/>
    <property type="match status" value="1"/>
</dbReference>
<dbReference type="Proteomes" id="UP000554482">
    <property type="component" value="Unassembled WGS sequence"/>
</dbReference>
<dbReference type="OrthoDB" id="1039460at2759"/>
<name>A0A7J6VMU3_THATH</name>
<keyword evidence="2" id="KW-1185">Reference proteome</keyword>
<sequence length="184" mass="21370">MQIAEQEERISVMVKDNKVTEVKKLEEKNFAFKVRVFVDYCKNIDKSFNEANPGRRRKYYVLAWMEPEYTCRSNPASCKGNMPSWKASCEFRIDQPFTIKQFLKVEVIRVYTPIISVGTSSTGCEIETSDHEVVVGRARVPLPNDCYSKKVWVNLVKFTESGCRFEGEICLGLQLIKMPRLHIW</sequence>
<dbReference type="EMBL" id="JABWDY010029868">
    <property type="protein sequence ID" value="KAF5186077.1"/>
    <property type="molecule type" value="Genomic_DNA"/>
</dbReference>
<gene>
    <name evidence="1" type="ORF">FRX31_024335</name>
</gene>
<organism evidence="1 2">
    <name type="scientific">Thalictrum thalictroides</name>
    <name type="common">Rue-anemone</name>
    <name type="synonym">Anemone thalictroides</name>
    <dbReference type="NCBI Taxonomy" id="46969"/>
    <lineage>
        <taxon>Eukaryota</taxon>
        <taxon>Viridiplantae</taxon>
        <taxon>Streptophyta</taxon>
        <taxon>Embryophyta</taxon>
        <taxon>Tracheophyta</taxon>
        <taxon>Spermatophyta</taxon>
        <taxon>Magnoliopsida</taxon>
        <taxon>Ranunculales</taxon>
        <taxon>Ranunculaceae</taxon>
        <taxon>Thalictroideae</taxon>
        <taxon>Thalictrum</taxon>
    </lineage>
</organism>
<dbReference type="PANTHER" id="PTHR38365">
    <property type="entry name" value="C2 DOMAIN-CONTAINING PROTEIN-RELATED"/>
    <property type="match status" value="1"/>
</dbReference>
<dbReference type="AlphaFoldDB" id="A0A7J6VMU3"/>
<evidence type="ECO:0000313" key="1">
    <source>
        <dbReference type="EMBL" id="KAF5186077.1"/>
    </source>
</evidence>
<comment type="caution">
    <text evidence="1">The sequence shown here is derived from an EMBL/GenBank/DDBJ whole genome shotgun (WGS) entry which is preliminary data.</text>
</comment>
<reference evidence="1 2" key="1">
    <citation type="submission" date="2020-06" db="EMBL/GenBank/DDBJ databases">
        <title>Transcriptomic and genomic resources for Thalictrum thalictroides and T. hernandezii: Facilitating candidate gene discovery in an emerging model plant lineage.</title>
        <authorList>
            <person name="Arias T."/>
            <person name="Riano-Pachon D.M."/>
            <person name="Di Stilio V.S."/>
        </authorList>
    </citation>
    <scope>NUCLEOTIDE SEQUENCE [LARGE SCALE GENOMIC DNA]</scope>
    <source>
        <strain evidence="2">cv. WT478/WT964</strain>
        <tissue evidence="1">Leaves</tissue>
    </source>
</reference>
<dbReference type="InterPro" id="IPR035892">
    <property type="entry name" value="C2_domain_sf"/>
</dbReference>